<name>A0A1F6P7V1_9BACT</name>
<proteinExistence type="predicted"/>
<dbReference type="PANTHER" id="PTHR14911">
    <property type="entry name" value="THUMP DOMAIN-CONTAINING"/>
    <property type="match status" value="1"/>
</dbReference>
<evidence type="ECO:0000313" key="3">
    <source>
        <dbReference type="Proteomes" id="UP000176634"/>
    </source>
</evidence>
<dbReference type="AlphaFoldDB" id="A0A1F6P7V1"/>
<feature type="domain" description="Ribosomal RNA large subunit methyltransferase K/L-like methyltransferase" evidence="1">
    <location>
        <begin position="205"/>
        <end position="330"/>
    </location>
</feature>
<protein>
    <recommendedName>
        <fullName evidence="1">Ribosomal RNA large subunit methyltransferase K/L-like methyltransferase domain-containing protein</fullName>
    </recommendedName>
</protein>
<dbReference type="EMBL" id="MFRA01000007">
    <property type="protein sequence ID" value="OGH92232.1"/>
    <property type="molecule type" value="Genomic_DNA"/>
</dbReference>
<dbReference type="PANTHER" id="PTHR14911:SF13">
    <property type="entry name" value="TRNA (GUANINE(6)-N2)-METHYLTRANSFERASE THUMP3"/>
    <property type="match status" value="1"/>
</dbReference>
<dbReference type="STRING" id="1798705.A2563_00110"/>
<dbReference type="PRINTS" id="PR00507">
    <property type="entry name" value="N12N6MTFRASE"/>
</dbReference>
<dbReference type="SUPFAM" id="SSF53335">
    <property type="entry name" value="S-adenosyl-L-methionine-dependent methyltransferases"/>
    <property type="match status" value="1"/>
</dbReference>
<dbReference type="Gene3D" id="3.40.50.150">
    <property type="entry name" value="Vaccinia Virus protein VP39"/>
    <property type="match status" value="1"/>
</dbReference>
<dbReference type="CDD" id="cd02440">
    <property type="entry name" value="AdoMet_MTases"/>
    <property type="match status" value="1"/>
</dbReference>
<organism evidence="2 3">
    <name type="scientific">Candidatus Magasanikbacteria bacterium RIFOXYD1_FULL_40_23</name>
    <dbReference type="NCBI Taxonomy" id="1798705"/>
    <lineage>
        <taxon>Bacteria</taxon>
        <taxon>Candidatus Magasanikiibacteriota</taxon>
    </lineage>
</organism>
<accession>A0A1F6P7V1</accession>
<sequence length="410" mass="46493">MPTSAQHIKYWFILGRESQISAAEIDAVLNFKKYNFVAPILKIETTVLDSAKLIRQLGGTIKIAKEMADNLSEAELEQSIIEELKTVPGKINFGLSIYSTDKNDYANLKLAENLGKKIKKVLKSEEFSVRYVENREPILSSVTVQKNNLTGRGREFLIEKGAYPPVPNGYVRAGNTFSLAKTEAIQPFEEFSARDFGRPGRDDVSGMLPPKLAMMMINLAKVSTDATILDPFCGSGTILSEALLLGYAKLIGTDISEKAINDTRQNISWIAQQFNIPDNQFNITLETKKVEEINTVVSPKSIEAIVAEPYMGKPLKGNEPKEDLFRQALELKKLYLSAFAQFHKFLKPKGKVVFLIPRFKWQSEWITIDCKKDIEGLGFKLLPYFEEKMPLIYARPEQRVAREIWRWEKK</sequence>
<evidence type="ECO:0000313" key="2">
    <source>
        <dbReference type="EMBL" id="OGH92232.1"/>
    </source>
</evidence>
<dbReference type="InterPro" id="IPR029063">
    <property type="entry name" value="SAM-dependent_MTases_sf"/>
</dbReference>
<dbReference type="Pfam" id="PF01170">
    <property type="entry name" value="UPF0020"/>
    <property type="match status" value="1"/>
</dbReference>
<dbReference type="GO" id="GO:0016423">
    <property type="term" value="F:tRNA (guanine) methyltransferase activity"/>
    <property type="evidence" value="ECO:0007669"/>
    <property type="project" value="TreeGrafter"/>
</dbReference>
<dbReference type="Proteomes" id="UP000176634">
    <property type="component" value="Unassembled WGS sequence"/>
</dbReference>
<dbReference type="InterPro" id="IPR000241">
    <property type="entry name" value="RlmKL-like_Mtase"/>
</dbReference>
<gene>
    <name evidence="2" type="ORF">A2563_00110</name>
</gene>
<dbReference type="GO" id="GO:0030488">
    <property type="term" value="P:tRNA methylation"/>
    <property type="evidence" value="ECO:0007669"/>
    <property type="project" value="TreeGrafter"/>
</dbReference>
<comment type="caution">
    <text evidence="2">The sequence shown here is derived from an EMBL/GenBank/DDBJ whole genome shotgun (WGS) entry which is preliminary data.</text>
</comment>
<reference evidence="2 3" key="1">
    <citation type="journal article" date="2016" name="Nat. Commun.">
        <title>Thousands of microbial genomes shed light on interconnected biogeochemical processes in an aquifer system.</title>
        <authorList>
            <person name="Anantharaman K."/>
            <person name="Brown C.T."/>
            <person name="Hug L.A."/>
            <person name="Sharon I."/>
            <person name="Castelle C.J."/>
            <person name="Probst A.J."/>
            <person name="Thomas B.C."/>
            <person name="Singh A."/>
            <person name="Wilkins M.J."/>
            <person name="Karaoz U."/>
            <person name="Brodie E.L."/>
            <person name="Williams K.H."/>
            <person name="Hubbard S.S."/>
            <person name="Banfield J.F."/>
        </authorList>
    </citation>
    <scope>NUCLEOTIDE SEQUENCE [LARGE SCALE GENOMIC DNA]</scope>
</reference>
<evidence type="ECO:0000259" key="1">
    <source>
        <dbReference type="Pfam" id="PF01170"/>
    </source>
</evidence>